<keyword evidence="3" id="KW-0678">Repressor</keyword>
<feature type="compositionally biased region" description="Polar residues" evidence="7">
    <location>
        <begin position="13"/>
        <end position="23"/>
    </location>
</feature>
<evidence type="ECO:0000256" key="2">
    <source>
        <dbReference type="ARBA" id="ARBA00005726"/>
    </source>
</evidence>
<comment type="subcellular location">
    <subcellularLocation>
        <location evidence="1">Nucleus</location>
    </subcellularLocation>
</comment>
<evidence type="ECO:0000256" key="1">
    <source>
        <dbReference type="ARBA" id="ARBA00004123"/>
    </source>
</evidence>
<evidence type="ECO:0000256" key="4">
    <source>
        <dbReference type="ARBA" id="ARBA00023015"/>
    </source>
</evidence>
<comment type="similarity">
    <text evidence="2">Belongs to the NELF-D family.</text>
</comment>
<evidence type="ECO:0000256" key="6">
    <source>
        <dbReference type="ARBA" id="ARBA00023242"/>
    </source>
</evidence>
<dbReference type="STRING" id="1147741.A0A0R3RTH4"/>
<evidence type="ECO:0000313" key="8">
    <source>
        <dbReference type="Proteomes" id="UP000050640"/>
    </source>
</evidence>
<dbReference type="GO" id="GO:0032021">
    <property type="term" value="C:NELF complex"/>
    <property type="evidence" value="ECO:0007669"/>
    <property type="project" value="TreeGrafter"/>
</dbReference>
<dbReference type="GO" id="GO:0003723">
    <property type="term" value="F:RNA binding"/>
    <property type="evidence" value="ECO:0007669"/>
    <property type="project" value="TreeGrafter"/>
</dbReference>
<dbReference type="AlphaFoldDB" id="A0A0R3RTH4"/>
<keyword evidence="5" id="KW-0804">Transcription</keyword>
<name>A0A0R3RTH4_9BILA</name>
<dbReference type="Pfam" id="PF04858">
    <property type="entry name" value="TH1"/>
    <property type="match status" value="1"/>
</dbReference>
<accession>A0A0R3RTH4</accession>
<feature type="compositionally biased region" description="Low complexity" evidence="7">
    <location>
        <begin position="36"/>
        <end position="55"/>
    </location>
</feature>
<evidence type="ECO:0000256" key="5">
    <source>
        <dbReference type="ARBA" id="ARBA00023163"/>
    </source>
</evidence>
<dbReference type="InterPro" id="IPR006942">
    <property type="entry name" value="TH1"/>
</dbReference>
<dbReference type="WBParaSite" id="EEL_0000525701-mRNA-1">
    <property type="protein sequence ID" value="EEL_0000525701-mRNA-1"/>
    <property type="gene ID" value="EEL_0000525701"/>
</dbReference>
<dbReference type="PANTHER" id="PTHR12144">
    <property type="entry name" value="NEGATIVE ELONGATION FACTOR D"/>
    <property type="match status" value="1"/>
</dbReference>
<evidence type="ECO:0000256" key="3">
    <source>
        <dbReference type="ARBA" id="ARBA00022491"/>
    </source>
</evidence>
<keyword evidence="6" id="KW-0539">Nucleus</keyword>
<dbReference type="PANTHER" id="PTHR12144:SF0">
    <property type="entry name" value="NEGATIVE ELONGATION FACTOR C_D"/>
    <property type="match status" value="1"/>
</dbReference>
<keyword evidence="4" id="KW-0805">Transcription regulation</keyword>
<keyword evidence="8" id="KW-1185">Reference proteome</keyword>
<dbReference type="GO" id="GO:0034244">
    <property type="term" value="P:negative regulation of transcription elongation by RNA polymerase II"/>
    <property type="evidence" value="ECO:0007669"/>
    <property type="project" value="TreeGrafter"/>
</dbReference>
<feature type="region of interest" description="Disordered" evidence="7">
    <location>
        <begin position="1"/>
        <end position="68"/>
    </location>
</feature>
<organism evidence="8 9">
    <name type="scientific">Elaeophora elaphi</name>
    <dbReference type="NCBI Taxonomy" id="1147741"/>
    <lineage>
        <taxon>Eukaryota</taxon>
        <taxon>Metazoa</taxon>
        <taxon>Ecdysozoa</taxon>
        <taxon>Nematoda</taxon>
        <taxon>Chromadorea</taxon>
        <taxon>Rhabditida</taxon>
        <taxon>Spirurina</taxon>
        <taxon>Spiruromorpha</taxon>
        <taxon>Filarioidea</taxon>
        <taxon>Onchocercidae</taxon>
        <taxon>Elaeophora</taxon>
    </lineage>
</organism>
<sequence>MEMDDDDMVSSVLSTDGQSQAATSEVLAEGNEKQETSSAITSFTAAATSSASSSSCNLSRTGNDDDSDHCDDWKTGKLLLEDYRKILQAPDSIMEPNIDAAIKGFLRLGGQPEVVITSLSDNYCGFAQYCELLSGWLSDLQGDQKIVHECFEKTLSSLIEKRFVAKVVDENLEAAKDVDEWLPELLQRRIWRNLIYTLIEQNSRSKFLMKAIRIISEAGFQHEITNVHPAAQQLEIYCRMVLTAIDDFFMKQKKGPMTEEYEKGFAELIRVVCYSEHTYLFAQILLHEIIKEERNETAAACTYLAQILRREAQQRHYQDTHDIHLSIDGGNNGVRQSIYTMLSKKCLNQADVIRLYEHYSSAAPPPVEFIQDPFFIDMLIDMLFAYEGSRVHPNHRSKYIFLLSYASCRTSDDANNQRENEEIEKTRAVMEHILDNIRSEGEFLKDIPLLLYGIEFPSVASGLLQYLKGFLLSDKILCKLEMVHFVLLDEIATKHCGLHIRLFKILCELYDRQSKLLQPAEMIIAKQRSTIDRLVHLLSVGFALPVIEKINKMFHEGQIDISLVRYFAVDVLDIIEPPYSEEFIETFLPMVLNQEIFDKLTMTKVPAAKRFIQDAMSKTAEGDTEEGIVEYDAPPSTSEVLSELIILKICSVTS</sequence>
<protein>
    <submittedName>
        <fullName evidence="9">Negative elongation factor D</fullName>
    </submittedName>
</protein>
<evidence type="ECO:0000313" key="9">
    <source>
        <dbReference type="WBParaSite" id="EEL_0000525701-mRNA-1"/>
    </source>
</evidence>
<reference evidence="9" key="1">
    <citation type="submission" date="2017-02" db="UniProtKB">
        <authorList>
            <consortium name="WormBaseParasite"/>
        </authorList>
    </citation>
    <scope>IDENTIFICATION</scope>
</reference>
<proteinExistence type="inferred from homology"/>
<evidence type="ECO:0000256" key="7">
    <source>
        <dbReference type="SAM" id="MobiDB-lite"/>
    </source>
</evidence>
<dbReference type="Proteomes" id="UP000050640">
    <property type="component" value="Unplaced"/>
</dbReference>